<evidence type="ECO:0000256" key="12">
    <source>
        <dbReference type="SAM" id="Phobius"/>
    </source>
</evidence>
<proteinExistence type="inferred from homology"/>
<protein>
    <submittedName>
        <fullName evidence="14">Receptor activity-modifying protein 1-like</fullName>
    </submittedName>
</protein>
<keyword evidence="13" id="KW-1185">Reference proteome</keyword>
<evidence type="ECO:0000256" key="3">
    <source>
        <dbReference type="ARBA" id="ARBA00022448"/>
    </source>
</evidence>
<sequence length="157" mass="17204">MKCKSLKGGGCTEPTYSHPEDETSYLYSDEEELYEEESRANDCENGYYDQIALLCWPEFHATITATAEDSRCLWETIGSMYSELAICAGLLAQSMGCPLSSPTLDAFFVSIHTEYFASCTLPIDAPDHQLTTGTIIALSALPVCLVPLSVALTLRRA</sequence>
<feature type="region of interest" description="Disordered" evidence="11">
    <location>
        <begin position="1"/>
        <end position="22"/>
    </location>
</feature>
<keyword evidence="10" id="KW-0675">Receptor</keyword>
<name>A0ABM1L7Y9_GEKJA</name>
<evidence type="ECO:0000313" key="14">
    <source>
        <dbReference type="RefSeq" id="XP_015282076.1"/>
    </source>
</evidence>
<keyword evidence="8 12" id="KW-0472">Membrane</keyword>
<evidence type="ECO:0000256" key="1">
    <source>
        <dbReference type="ARBA" id="ARBA00004251"/>
    </source>
</evidence>
<comment type="subcellular location">
    <subcellularLocation>
        <location evidence="1">Cell membrane</location>
        <topology evidence="1">Single-pass type I membrane protein</topology>
    </subcellularLocation>
</comment>
<keyword evidence="5 12" id="KW-0812">Transmembrane</keyword>
<dbReference type="PANTHER" id="PTHR14076:SF9">
    <property type="entry name" value="RECEPTOR ACTIVITY-MODIFYING PROTEIN 2"/>
    <property type="match status" value="1"/>
</dbReference>
<evidence type="ECO:0000256" key="4">
    <source>
        <dbReference type="ARBA" id="ARBA00022475"/>
    </source>
</evidence>
<evidence type="ECO:0000256" key="10">
    <source>
        <dbReference type="ARBA" id="ARBA00023170"/>
    </source>
</evidence>
<gene>
    <name evidence="14" type="primary">LOC107123350</name>
</gene>
<dbReference type="Gene3D" id="1.10.150.510">
    <property type="entry name" value="Receptor activity modifying family"/>
    <property type="match status" value="1"/>
</dbReference>
<dbReference type="RefSeq" id="XP_015282076.1">
    <property type="nucleotide sequence ID" value="XM_015426590.1"/>
</dbReference>
<evidence type="ECO:0000256" key="6">
    <source>
        <dbReference type="ARBA" id="ARBA00022729"/>
    </source>
</evidence>
<evidence type="ECO:0000256" key="2">
    <source>
        <dbReference type="ARBA" id="ARBA00007087"/>
    </source>
</evidence>
<evidence type="ECO:0000256" key="5">
    <source>
        <dbReference type="ARBA" id="ARBA00022692"/>
    </source>
</evidence>
<dbReference type="Pfam" id="PF04901">
    <property type="entry name" value="RAMP"/>
    <property type="match status" value="1"/>
</dbReference>
<dbReference type="PANTHER" id="PTHR14076">
    <property type="entry name" value="RECEPTOR ACTIVITY MODIFYING PROTEIN RAMP"/>
    <property type="match status" value="1"/>
</dbReference>
<evidence type="ECO:0000256" key="11">
    <source>
        <dbReference type="SAM" id="MobiDB-lite"/>
    </source>
</evidence>
<reference evidence="14" key="1">
    <citation type="submission" date="2025-08" db="UniProtKB">
        <authorList>
            <consortium name="RefSeq"/>
        </authorList>
    </citation>
    <scope>IDENTIFICATION</scope>
</reference>
<comment type="similarity">
    <text evidence="2">Belongs to the RAMP family.</text>
</comment>
<dbReference type="InterPro" id="IPR038126">
    <property type="entry name" value="RAMP_sf"/>
</dbReference>
<dbReference type="InterPro" id="IPR006985">
    <property type="entry name" value="RAMP"/>
</dbReference>
<accession>A0ABM1L7Y9</accession>
<keyword evidence="6" id="KW-0732">Signal</keyword>
<keyword evidence="3" id="KW-0813">Transport</keyword>
<keyword evidence="4" id="KW-1003">Cell membrane</keyword>
<evidence type="ECO:0000313" key="13">
    <source>
        <dbReference type="Proteomes" id="UP000694871"/>
    </source>
</evidence>
<evidence type="ECO:0000256" key="9">
    <source>
        <dbReference type="ARBA" id="ARBA00023157"/>
    </source>
</evidence>
<keyword evidence="7 12" id="KW-1133">Transmembrane helix</keyword>
<evidence type="ECO:0000256" key="7">
    <source>
        <dbReference type="ARBA" id="ARBA00022989"/>
    </source>
</evidence>
<keyword evidence="9" id="KW-1015">Disulfide bond</keyword>
<evidence type="ECO:0000256" key="8">
    <source>
        <dbReference type="ARBA" id="ARBA00023136"/>
    </source>
</evidence>
<feature type="transmembrane region" description="Helical" evidence="12">
    <location>
        <begin position="135"/>
        <end position="154"/>
    </location>
</feature>
<organism evidence="13 14">
    <name type="scientific">Gekko japonicus</name>
    <name type="common">Schlegel's Japanese gecko</name>
    <dbReference type="NCBI Taxonomy" id="146911"/>
    <lineage>
        <taxon>Eukaryota</taxon>
        <taxon>Metazoa</taxon>
        <taxon>Chordata</taxon>
        <taxon>Craniata</taxon>
        <taxon>Vertebrata</taxon>
        <taxon>Euteleostomi</taxon>
        <taxon>Lepidosauria</taxon>
        <taxon>Squamata</taxon>
        <taxon>Bifurcata</taxon>
        <taxon>Gekkota</taxon>
        <taxon>Gekkonidae</taxon>
        <taxon>Gekkoninae</taxon>
        <taxon>Gekko</taxon>
    </lineage>
</organism>
<dbReference type="GeneID" id="107123350"/>
<dbReference type="Proteomes" id="UP000694871">
    <property type="component" value="Unplaced"/>
</dbReference>